<proteinExistence type="predicted"/>
<dbReference type="EMBL" id="KV442081">
    <property type="protein sequence ID" value="OAQ25199.1"/>
    <property type="molecule type" value="Genomic_DNA"/>
</dbReference>
<accession>A0A197JLF1</accession>
<sequence>MSRDRTSFFRQLFLSNFKLRQVLEKSDVEKALATVSSHAIQGKMDKEQEKQQKLRQQESTTSVPSDQQQPCNFVRSGR</sequence>
<evidence type="ECO:0000313" key="2">
    <source>
        <dbReference type="EMBL" id="OAQ25199.1"/>
    </source>
</evidence>
<feature type="compositionally biased region" description="Basic and acidic residues" evidence="1">
    <location>
        <begin position="43"/>
        <end position="56"/>
    </location>
</feature>
<gene>
    <name evidence="2" type="ORF">K457DRAFT_141303</name>
</gene>
<dbReference type="AlphaFoldDB" id="A0A197JLF1"/>
<feature type="compositionally biased region" description="Polar residues" evidence="1">
    <location>
        <begin position="59"/>
        <end position="71"/>
    </location>
</feature>
<evidence type="ECO:0000256" key="1">
    <source>
        <dbReference type="SAM" id="MobiDB-lite"/>
    </source>
</evidence>
<organism evidence="2 3">
    <name type="scientific">Linnemannia elongata AG-77</name>
    <dbReference type="NCBI Taxonomy" id="1314771"/>
    <lineage>
        <taxon>Eukaryota</taxon>
        <taxon>Fungi</taxon>
        <taxon>Fungi incertae sedis</taxon>
        <taxon>Mucoromycota</taxon>
        <taxon>Mortierellomycotina</taxon>
        <taxon>Mortierellomycetes</taxon>
        <taxon>Mortierellales</taxon>
        <taxon>Mortierellaceae</taxon>
        <taxon>Linnemannia</taxon>
    </lineage>
</organism>
<dbReference type="OrthoDB" id="10570327at2759"/>
<reference evidence="2 3" key="1">
    <citation type="submission" date="2016-05" db="EMBL/GenBank/DDBJ databases">
        <title>Genome sequencing reveals origins of a unique bacterial endosymbiosis in the earliest lineages of terrestrial Fungi.</title>
        <authorList>
            <consortium name="DOE Joint Genome Institute"/>
            <person name="Uehling J."/>
            <person name="Gryganskyi A."/>
            <person name="Hameed K."/>
            <person name="Tschaplinski T."/>
            <person name="Misztal P."/>
            <person name="Wu S."/>
            <person name="Desiro A."/>
            <person name="Vande Pol N."/>
            <person name="Du Z.-Y."/>
            <person name="Zienkiewicz A."/>
            <person name="Zienkiewicz K."/>
            <person name="Morin E."/>
            <person name="Tisserant E."/>
            <person name="Splivallo R."/>
            <person name="Hainaut M."/>
            <person name="Henrissat B."/>
            <person name="Ohm R."/>
            <person name="Kuo A."/>
            <person name="Yan J."/>
            <person name="Lipzen A."/>
            <person name="Nolan M."/>
            <person name="Labutti K."/>
            <person name="Barry K."/>
            <person name="Goldstein A."/>
            <person name="Labbe J."/>
            <person name="Schadt C."/>
            <person name="Tuskan G."/>
            <person name="Grigoriev I."/>
            <person name="Martin F."/>
            <person name="Vilgalys R."/>
            <person name="Bonito G."/>
        </authorList>
    </citation>
    <scope>NUCLEOTIDE SEQUENCE [LARGE SCALE GENOMIC DNA]</scope>
    <source>
        <strain evidence="2 3">AG-77</strain>
    </source>
</reference>
<feature type="region of interest" description="Disordered" evidence="1">
    <location>
        <begin position="38"/>
        <end position="78"/>
    </location>
</feature>
<evidence type="ECO:0000313" key="3">
    <source>
        <dbReference type="Proteomes" id="UP000078512"/>
    </source>
</evidence>
<dbReference type="Proteomes" id="UP000078512">
    <property type="component" value="Unassembled WGS sequence"/>
</dbReference>
<keyword evidence="3" id="KW-1185">Reference proteome</keyword>
<name>A0A197JLF1_9FUNG</name>
<protein>
    <submittedName>
        <fullName evidence="2">Uncharacterized protein</fullName>
    </submittedName>
</protein>